<dbReference type="PANTHER" id="PTHR45436">
    <property type="entry name" value="SENSOR HISTIDINE KINASE YKOH"/>
    <property type="match status" value="1"/>
</dbReference>
<evidence type="ECO:0000256" key="5">
    <source>
        <dbReference type="ARBA" id="ARBA00022679"/>
    </source>
</evidence>
<dbReference type="InterPro" id="IPR036890">
    <property type="entry name" value="HATPase_C_sf"/>
</dbReference>
<dbReference type="InterPro" id="IPR003594">
    <property type="entry name" value="HATPase_dom"/>
</dbReference>
<dbReference type="InterPro" id="IPR036097">
    <property type="entry name" value="HisK_dim/P_sf"/>
</dbReference>
<evidence type="ECO:0000256" key="7">
    <source>
        <dbReference type="ARBA" id="ARBA00022777"/>
    </source>
</evidence>
<evidence type="ECO:0000256" key="11">
    <source>
        <dbReference type="SAM" id="Phobius"/>
    </source>
</evidence>
<keyword evidence="6 11" id="KW-0812">Transmembrane</keyword>
<dbReference type="InterPro" id="IPR003660">
    <property type="entry name" value="HAMP_dom"/>
</dbReference>
<evidence type="ECO:0000256" key="2">
    <source>
        <dbReference type="ARBA" id="ARBA00004141"/>
    </source>
</evidence>
<keyword evidence="4" id="KW-0597">Phosphoprotein</keyword>
<reference evidence="14 15" key="1">
    <citation type="submission" date="2023-07" db="EMBL/GenBank/DDBJ databases">
        <title>Genomic Encyclopedia of Type Strains, Phase IV (KMG-IV): sequencing the most valuable type-strain genomes for metagenomic binning, comparative biology and taxonomic classification.</title>
        <authorList>
            <person name="Goeker M."/>
        </authorList>
    </citation>
    <scope>NUCLEOTIDE SEQUENCE [LARGE SCALE GENOMIC DNA]</scope>
    <source>
        <strain evidence="14 15">DSM 5896</strain>
    </source>
</reference>
<protein>
    <recommendedName>
        <fullName evidence="3">histidine kinase</fullName>
        <ecNumber evidence="3">2.7.13.3</ecNumber>
    </recommendedName>
</protein>
<dbReference type="CDD" id="cd00082">
    <property type="entry name" value="HisKA"/>
    <property type="match status" value="1"/>
</dbReference>
<evidence type="ECO:0000259" key="13">
    <source>
        <dbReference type="PROSITE" id="PS50885"/>
    </source>
</evidence>
<keyword evidence="10 11" id="KW-0472">Membrane</keyword>
<dbReference type="InterPro" id="IPR003661">
    <property type="entry name" value="HisK_dim/P_dom"/>
</dbReference>
<dbReference type="SUPFAM" id="SSF55874">
    <property type="entry name" value="ATPase domain of HSP90 chaperone/DNA topoisomerase II/histidine kinase"/>
    <property type="match status" value="1"/>
</dbReference>
<feature type="domain" description="Histidine kinase" evidence="12">
    <location>
        <begin position="249"/>
        <end position="441"/>
    </location>
</feature>
<dbReference type="SUPFAM" id="SSF47384">
    <property type="entry name" value="Homodimeric domain of signal transducing histidine kinase"/>
    <property type="match status" value="1"/>
</dbReference>
<dbReference type="EC" id="2.7.13.3" evidence="3"/>
<dbReference type="SMART" id="SM00387">
    <property type="entry name" value="HATPase_c"/>
    <property type="match status" value="1"/>
</dbReference>
<dbReference type="EMBL" id="JAUSVK010000001">
    <property type="protein sequence ID" value="MDQ0392100.1"/>
    <property type="molecule type" value="Genomic_DNA"/>
</dbReference>
<evidence type="ECO:0000313" key="15">
    <source>
        <dbReference type="Proteomes" id="UP001237448"/>
    </source>
</evidence>
<gene>
    <name evidence="14" type="ORF">J3R73_001892</name>
</gene>
<evidence type="ECO:0000256" key="3">
    <source>
        <dbReference type="ARBA" id="ARBA00012438"/>
    </source>
</evidence>
<feature type="transmembrane region" description="Helical" evidence="11">
    <location>
        <begin position="168"/>
        <end position="191"/>
    </location>
</feature>
<dbReference type="Gene3D" id="1.10.287.130">
    <property type="match status" value="1"/>
</dbReference>
<evidence type="ECO:0000256" key="9">
    <source>
        <dbReference type="ARBA" id="ARBA00023012"/>
    </source>
</evidence>
<evidence type="ECO:0000256" key="4">
    <source>
        <dbReference type="ARBA" id="ARBA00022553"/>
    </source>
</evidence>
<dbReference type="InterPro" id="IPR005467">
    <property type="entry name" value="His_kinase_dom"/>
</dbReference>
<evidence type="ECO:0000256" key="8">
    <source>
        <dbReference type="ARBA" id="ARBA00022989"/>
    </source>
</evidence>
<dbReference type="PANTHER" id="PTHR45436:SF15">
    <property type="entry name" value="SENSOR HISTIDINE KINASE CUSS"/>
    <property type="match status" value="1"/>
</dbReference>
<dbReference type="PROSITE" id="PS50885">
    <property type="entry name" value="HAMP"/>
    <property type="match status" value="1"/>
</dbReference>
<keyword evidence="7 14" id="KW-0418">Kinase</keyword>
<evidence type="ECO:0000256" key="10">
    <source>
        <dbReference type="ARBA" id="ARBA00023136"/>
    </source>
</evidence>
<dbReference type="Pfam" id="PF02518">
    <property type="entry name" value="HATPase_c"/>
    <property type="match status" value="1"/>
</dbReference>
<sequence>MTSRKTLARIVAWRIVIFAALAATLQAFVIFADYYFDDTKLADLMVQRETGLLVEGIRREQSGWRYRLPDDLARYDSTDPSYVTRIRTPTGEVIYSDCDVNCERHLLPLEVNPPDVWSRLIGSGKPIKVAGGKTFTVEGQRIFIEIAVLDDHDHVLWGVLEQEFEDHLAIPMSIMLLLLLGGTLLSIHFALRPVRQAAHLAESIDPLDPKQTIDVAGMPREIADFGAAINRTLSRVRSLMSSQRVFTTAVAHEIRTPLAMMQLELSYIDHPRARKIEGDINALTRFIAQITALGRLESVDRTTLQPIDIAEIARRVVIDIAPYVYDRKDRIAFDDRGAGTVQGHAPLLYDAIRNLVENAVKHTPAGTGIEVVAGPGLEVSVVDDAGLLRDGGGIEFSNSTDRLGIGLEIVRRIMALHRGELQKHVVPGKETAMRLVFGVRRVP</sequence>
<evidence type="ECO:0000256" key="6">
    <source>
        <dbReference type="ARBA" id="ARBA00022692"/>
    </source>
</evidence>
<evidence type="ECO:0000259" key="12">
    <source>
        <dbReference type="PROSITE" id="PS50109"/>
    </source>
</evidence>
<feature type="domain" description="HAMP" evidence="13">
    <location>
        <begin position="188"/>
        <end position="241"/>
    </location>
</feature>
<comment type="catalytic activity">
    <reaction evidence="1">
        <text>ATP + protein L-histidine = ADP + protein N-phospho-L-histidine.</text>
        <dbReference type="EC" id="2.7.13.3"/>
    </reaction>
</comment>
<comment type="subcellular location">
    <subcellularLocation>
        <location evidence="2">Membrane</location>
        <topology evidence="2">Multi-pass membrane protein</topology>
    </subcellularLocation>
</comment>
<accession>A0ABU0FDE9</accession>
<dbReference type="InterPro" id="IPR050428">
    <property type="entry name" value="TCS_sensor_his_kinase"/>
</dbReference>
<keyword evidence="5" id="KW-0808">Transferase</keyword>
<feature type="transmembrane region" description="Helical" evidence="11">
    <location>
        <begin position="12"/>
        <end position="36"/>
    </location>
</feature>
<name>A0ABU0FDE9_9HYPH</name>
<dbReference type="PROSITE" id="PS50109">
    <property type="entry name" value="HIS_KIN"/>
    <property type="match status" value="1"/>
</dbReference>
<comment type="caution">
    <text evidence="14">The sequence shown here is derived from an EMBL/GenBank/DDBJ whole genome shotgun (WGS) entry which is preliminary data.</text>
</comment>
<keyword evidence="15" id="KW-1185">Reference proteome</keyword>
<dbReference type="Gene3D" id="3.30.565.10">
    <property type="entry name" value="Histidine kinase-like ATPase, C-terminal domain"/>
    <property type="match status" value="1"/>
</dbReference>
<evidence type="ECO:0000313" key="14">
    <source>
        <dbReference type="EMBL" id="MDQ0392100.1"/>
    </source>
</evidence>
<evidence type="ECO:0000256" key="1">
    <source>
        <dbReference type="ARBA" id="ARBA00000085"/>
    </source>
</evidence>
<dbReference type="RefSeq" id="WP_307425463.1">
    <property type="nucleotide sequence ID" value="NZ_JAUSVK010000001.1"/>
</dbReference>
<keyword evidence="8 11" id="KW-1133">Transmembrane helix</keyword>
<proteinExistence type="predicted"/>
<keyword evidence="9" id="KW-0902">Two-component regulatory system</keyword>
<dbReference type="GO" id="GO:0016301">
    <property type="term" value="F:kinase activity"/>
    <property type="evidence" value="ECO:0007669"/>
    <property type="project" value="UniProtKB-KW"/>
</dbReference>
<dbReference type="Proteomes" id="UP001237448">
    <property type="component" value="Unassembled WGS sequence"/>
</dbReference>
<organism evidence="14 15">
    <name type="scientific">Labrys monachus</name>
    <dbReference type="NCBI Taxonomy" id="217067"/>
    <lineage>
        <taxon>Bacteria</taxon>
        <taxon>Pseudomonadati</taxon>
        <taxon>Pseudomonadota</taxon>
        <taxon>Alphaproteobacteria</taxon>
        <taxon>Hyphomicrobiales</taxon>
        <taxon>Xanthobacteraceae</taxon>
        <taxon>Labrys</taxon>
    </lineage>
</organism>